<dbReference type="Proteomes" id="UP000000226">
    <property type="component" value="Chromosome 3"/>
</dbReference>
<gene>
    <name evidence="3" type="ORF">PHAVU_003G223300g</name>
</gene>
<feature type="compositionally biased region" description="Polar residues" evidence="1">
    <location>
        <begin position="362"/>
        <end position="383"/>
    </location>
</feature>
<feature type="region of interest" description="Disordered" evidence="1">
    <location>
        <begin position="488"/>
        <end position="551"/>
    </location>
</feature>
<dbReference type="PANTHER" id="PTHR34059">
    <property type="entry name" value="EXPRESSED PROTEIN"/>
    <property type="match status" value="1"/>
</dbReference>
<dbReference type="Gramene" id="ESW27689">
    <property type="protein sequence ID" value="ESW27689"/>
    <property type="gene ID" value="PHAVU_003G223300g"/>
</dbReference>
<feature type="transmembrane region" description="Helical" evidence="2">
    <location>
        <begin position="25"/>
        <end position="46"/>
    </location>
</feature>
<dbReference type="STRING" id="3885.V7CC37"/>
<feature type="compositionally biased region" description="Basic and acidic residues" evidence="1">
    <location>
        <begin position="299"/>
        <end position="313"/>
    </location>
</feature>
<evidence type="ECO:0000313" key="3">
    <source>
        <dbReference type="EMBL" id="ESW27689.1"/>
    </source>
</evidence>
<feature type="compositionally biased region" description="Basic and acidic residues" evidence="1">
    <location>
        <begin position="344"/>
        <end position="358"/>
    </location>
</feature>
<feature type="compositionally biased region" description="Pro residues" evidence="1">
    <location>
        <begin position="400"/>
        <end position="410"/>
    </location>
</feature>
<evidence type="ECO:0000313" key="4">
    <source>
        <dbReference type="Proteomes" id="UP000000226"/>
    </source>
</evidence>
<dbReference type="OrthoDB" id="1080706at2759"/>
<dbReference type="AlphaFoldDB" id="V7CC37"/>
<dbReference type="PANTHER" id="PTHR34059:SF1">
    <property type="entry name" value="EXPRESSED PROTEIN"/>
    <property type="match status" value="1"/>
</dbReference>
<feature type="region of interest" description="Disordered" evidence="1">
    <location>
        <begin position="285"/>
        <end position="416"/>
    </location>
</feature>
<accession>V7CC37</accession>
<feature type="compositionally biased region" description="Low complexity" evidence="1">
    <location>
        <begin position="285"/>
        <end position="298"/>
    </location>
</feature>
<evidence type="ECO:0000256" key="1">
    <source>
        <dbReference type="SAM" id="MobiDB-lite"/>
    </source>
</evidence>
<reference evidence="4" key="1">
    <citation type="journal article" date="2014" name="Nat. Genet.">
        <title>A reference genome for common bean and genome-wide analysis of dual domestications.</title>
        <authorList>
            <person name="Schmutz J."/>
            <person name="McClean P.E."/>
            <person name="Mamidi S."/>
            <person name="Wu G.A."/>
            <person name="Cannon S.B."/>
            <person name="Grimwood J."/>
            <person name="Jenkins J."/>
            <person name="Shu S."/>
            <person name="Song Q."/>
            <person name="Chavarro C."/>
            <person name="Torres-Torres M."/>
            <person name="Geffroy V."/>
            <person name="Moghaddam S.M."/>
            <person name="Gao D."/>
            <person name="Abernathy B."/>
            <person name="Barry K."/>
            <person name="Blair M."/>
            <person name="Brick M.A."/>
            <person name="Chovatia M."/>
            <person name="Gepts P."/>
            <person name="Goodstein D.M."/>
            <person name="Gonzales M."/>
            <person name="Hellsten U."/>
            <person name="Hyten D.L."/>
            <person name="Jia G."/>
            <person name="Kelly J.D."/>
            <person name="Kudrna D."/>
            <person name="Lee R."/>
            <person name="Richard M.M."/>
            <person name="Miklas P.N."/>
            <person name="Osorno J.M."/>
            <person name="Rodrigues J."/>
            <person name="Thareau V."/>
            <person name="Urrea C.A."/>
            <person name="Wang M."/>
            <person name="Yu Y."/>
            <person name="Zhang M."/>
            <person name="Wing R.A."/>
            <person name="Cregan P.B."/>
            <person name="Rokhsar D.S."/>
            <person name="Jackson S.A."/>
        </authorList>
    </citation>
    <scope>NUCLEOTIDE SEQUENCE [LARGE SCALE GENOMIC DNA]</scope>
    <source>
        <strain evidence="4">cv. G19833</strain>
    </source>
</reference>
<keyword evidence="2" id="KW-0472">Membrane</keyword>
<name>V7CC37_PHAVU</name>
<proteinExistence type="predicted"/>
<keyword evidence="2" id="KW-0812">Transmembrane</keyword>
<feature type="region of interest" description="Disordered" evidence="1">
    <location>
        <begin position="223"/>
        <end position="272"/>
    </location>
</feature>
<evidence type="ECO:0000256" key="2">
    <source>
        <dbReference type="SAM" id="Phobius"/>
    </source>
</evidence>
<feature type="compositionally biased region" description="Acidic residues" evidence="1">
    <location>
        <begin position="493"/>
        <end position="510"/>
    </location>
</feature>
<feature type="compositionally biased region" description="Gly residues" evidence="1">
    <location>
        <begin position="511"/>
        <end position="525"/>
    </location>
</feature>
<dbReference type="OMA" id="NQYYRNE"/>
<evidence type="ECO:0008006" key="5">
    <source>
        <dbReference type="Google" id="ProtNLM"/>
    </source>
</evidence>
<dbReference type="eggNOG" id="ENOG502QRV9">
    <property type="taxonomic scope" value="Eukaryota"/>
</dbReference>
<dbReference type="InterPro" id="IPR008480">
    <property type="entry name" value="DUF761_pln"/>
</dbReference>
<dbReference type="EMBL" id="CM002290">
    <property type="protein sequence ID" value="ESW27689.1"/>
    <property type="molecule type" value="Genomic_DNA"/>
</dbReference>
<keyword evidence="2" id="KW-1133">Transmembrane helix</keyword>
<protein>
    <recommendedName>
        <fullName evidence="5">Hydroxyproline-rich glycoprotein family protein</fullName>
    </recommendedName>
</protein>
<organism evidence="3 4">
    <name type="scientific">Phaseolus vulgaris</name>
    <name type="common">Kidney bean</name>
    <name type="synonym">French bean</name>
    <dbReference type="NCBI Taxonomy" id="3885"/>
    <lineage>
        <taxon>Eukaryota</taxon>
        <taxon>Viridiplantae</taxon>
        <taxon>Streptophyta</taxon>
        <taxon>Embryophyta</taxon>
        <taxon>Tracheophyta</taxon>
        <taxon>Spermatophyta</taxon>
        <taxon>Magnoliopsida</taxon>
        <taxon>eudicotyledons</taxon>
        <taxon>Gunneridae</taxon>
        <taxon>Pentapetalae</taxon>
        <taxon>rosids</taxon>
        <taxon>fabids</taxon>
        <taxon>Fabales</taxon>
        <taxon>Fabaceae</taxon>
        <taxon>Papilionoideae</taxon>
        <taxon>50 kb inversion clade</taxon>
        <taxon>NPAAA clade</taxon>
        <taxon>indigoferoid/millettioid clade</taxon>
        <taxon>Phaseoleae</taxon>
        <taxon>Phaseolus</taxon>
    </lineage>
</organism>
<dbReference type="Pfam" id="PF05553">
    <property type="entry name" value="DUF761"/>
    <property type="match status" value="1"/>
</dbReference>
<feature type="compositionally biased region" description="Polar residues" evidence="1">
    <location>
        <begin position="223"/>
        <end position="238"/>
    </location>
</feature>
<keyword evidence="4" id="KW-1185">Reference proteome</keyword>
<feature type="compositionally biased region" description="Low complexity" evidence="1">
    <location>
        <begin position="251"/>
        <end position="265"/>
    </location>
</feature>
<sequence length="584" mass="65055">MAAAIHATKQQKLPFQHNQQDPDKFYYHFLYKAALFLIFFVILPLFPSQAPHFINQSLLTRNWELLHLLFVGVAISYGLFSRRNNEADKENNNSKFDTAQTLVSKFLQVSSFFEDEAESPAESDETKVQTWSNQHRRNEPVVVVAPPLKKLSSFDDQSGDKPLLLPIRSLKSRLSDDDKDVDVQSLNRSMSSRRFSSNLNIKAEFVEADGAAAAVDVDVQCPNRPTTFRRFSSNSSKSAEVEAGDVDDQSLNRSMSSKRLSSNSNRKAEVEADDVDVGVRSLNRSTSSKRFSSNSNKNAEVEGPRAEDKKKESVVLPSPIPWRSRSGRMEPKQEEVDDAFTHQSSKEEPEFSKVEPRPPKPQTSRSFRASSLSPAPSFSTESPAKNAEDVVRKKGFYKSCPPPPPPPPPMMFQKSVPMKPRYGVSFNGPSFDKELKRSFTNERNMPVGKIVDEEKQSMQRVSFGSDKFMGNASVPLVSQAAEKESFLNKVLVESDDDDEEEDTESEDEDGGGGGIIGEKGGGVVGGESSKIDGGFSGTSGDEGPDVDKKADEFIAKFREQIRLQRIESIKRSTRNARNSSRLRL</sequence>